<dbReference type="EMBL" id="AMCI01004794">
    <property type="protein sequence ID" value="EJW97379.1"/>
    <property type="molecule type" value="Genomic_DNA"/>
</dbReference>
<evidence type="ECO:0000313" key="1">
    <source>
        <dbReference type="EMBL" id="EJW97379.1"/>
    </source>
</evidence>
<comment type="caution">
    <text evidence="1">The sequence shown here is derived from an EMBL/GenBank/DDBJ whole genome shotgun (WGS) entry which is preliminary data.</text>
</comment>
<protein>
    <submittedName>
        <fullName evidence="1">Uncharacterized protein</fullName>
    </submittedName>
</protein>
<organism evidence="1">
    <name type="scientific">gut metagenome</name>
    <dbReference type="NCBI Taxonomy" id="749906"/>
    <lineage>
        <taxon>unclassified sequences</taxon>
        <taxon>metagenomes</taxon>
        <taxon>organismal metagenomes</taxon>
    </lineage>
</organism>
<reference evidence="1" key="1">
    <citation type="journal article" date="2012" name="PLoS ONE">
        <title>Gene sets for utilization of primary and secondary nutrition supplies in the distal gut of endangered iberian lynx.</title>
        <authorList>
            <person name="Alcaide M."/>
            <person name="Messina E."/>
            <person name="Richter M."/>
            <person name="Bargiela R."/>
            <person name="Peplies J."/>
            <person name="Huws S.A."/>
            <person name="Newbold C.J."/>
            <person name="Golyshin P.N."/>
            <person name="Simon M.A."/>
            <person name="Lopez G."/>
            <person name="Yakimov M.M."/>
            <person name="Ferrer M."/>
        </authorList>
    </citation>
    <scope>NUCLEOTIDE SEQUENCE</scope>
</reference>
<sequence>MSFVKDSVNRTPIVDTVFTIVEKANEAKAKYGDDAVIDGVIGSLYTEEGKLTALNTVYDTLKAL</sequence>
<dbReference type="Gene3D" id="3.90.1150.10">
    <property type="entry name" value="Aspartate Aminotransferase, domain 1"/>
    <property type="match status" value="1"/>
</dbReference>
<name>J9GDC0_9ZZZZ</name>
<feature type="non-terminal residue" evidence="1">
    <location>
        <position position="64"/>
    </location>
</feature>
<dbReference type="AlphaFoldDB" id="J9GDC0"/>
<gene>
    <name evidence="1" type="ORF">EVA_14515</name>
</gene>
<accession>J9GDC0</accession>
<proteinExistence type="predicted"/>
<dbReference type="InterPro" id="IPR015422">
    <property type="entry name" value="PyrdxlP-dep_Trfase_small"/>
</dbReference>